<dbReference type="RefSeq" id="WP_175325742.1">
    <property type="nucleotide sequence ID" value="NZ_BAAAWP010000001.1"/>
</dbReference>
<name>A0A850DSJ6_9MICO</name>
<dbReference type="AlphaFoldDB" id="A0A850DSJ6"/>
<gene>
    <name evidence="1" type="ORF">HP467_07270</name>
</gene>
<proteinExistence type="predicted"/>
<evidence type="ECO:0000313" key="1">
    <source>
        <dbReference type="EMBL" id="NUU27911.1"/>
    </source>
</evidence>
<evidence type="ECO:0000313" key="2">
    <source>
        <dbReference type="Proteomes" id="UP000539146"/>
    </source>
</evidence>
<comment type="caution">
    <text evidence="1">The sequence shown here is derived from an EMBL/GenBank/DDBJ whole genome shotgun (WGS) entry which is preliminary data.</text>
</comment>
<reference evidence="1 2" key="1">
    <citation type="submission" date="2020-05" db="EMBL/GenBank/DDBJ databases">
        <title>Genome Sequencing of Type Strains.</title>
        <authorList>
            <person name="Lemaire J.F."/>
            <person name="Inderbitzin P."/>
            <person name="Gregorio O.A."/>
            <person name="Collins S.B."/>
            <person name="Wespe N."/>
            <person name="Knight-Connoni V."/>
        </authorList>
    </citation>
    <scope>NUCLEOTIDE SEQUENCE [LARGE SCALE GENOMIC DNA]</scope>
    <source>
        <strain evidence="1 2">DSM 20512</strain>
    </source>
</reference>
<sequence>MILGVGATVIHQERVWTVVATSAHSRFLQSLDGCCNTRVDVEQLAPAP</sequence>
<organism evidence="1 2">
    <name type="scientific">Curtobacterium citreum</name>
    <dbReference type="NCBI Taxonomy" id="2036"/>
    <lineage>
        <taxon>Bacteria</taxon>
        <taxon>Bacillati</taxon>
        <taxon>Actinomycetota</taxon>
        <taxon>Actinomycetes</taxon>
        <taxon>Micrococcales</taxon>
        <taxon>Microbacteriaceae</taxon>
        <taxon>Curtobacterium</taxon>
    </lineage>
</organism>
<dbReference type="Proteomes" id="UP000539146">
    <property type="component" value="Unassembled WGS sequence"/>
</dbReference>
<accession>A0A850DSJ6</accession>
<protein>
    <submittedName>
        <fullName evidence="1">Uncharacterized protein</fullName>
    </submittedName>
</protein>
<dbReference type="EMBL" id="JABMCG010000095">
    <property type="protein sequence ID" value="NUU27911.1"/>
    <property type="molecule type" value="Genomic_DNA"/>
</dbReference>